<dbReference type="PIRSF" id="PIRSF000729">
    <property type="entry name" value="GK"/>
    <property type="match status" value="1"/>
</dbReference>
<keyword evidence="11" id="KW-1185">Reference proteome</keyword>
<feature type="domain" description="PUA" evidence="9">
    <location>
        <begin position="283"/>
        <end position="365"/>
    </location>
</feature>
<dbReference type="InterPro" id="IPR036974">
    <property type="entry name" value="PUA_sf"/>
</dbReference>
<dbReference type="OrthoDB" id="9804434at2"/>
<dbReference type="InterPro" id="IPR002478">
    <property type="entry name" value="PUA"/>
</dbReference>
<comment type="pathway">
    <text evidence="8">Amino-acid biosynthesis; L-proline biosynthesis; L-glutamate 5-semialdehyde from L-glutamate: step 1/2.</text>
</comment>
<proteinExistence type="inferred from homology"/>
<feature type="binding site" evidence="8">
    <location>
        <begin position="175"/>
        <end position="176"/>
    </location>
    <ligand>
        <name>ATP</name>
        <dbReference type="ChEBI" id="CHEBI:30616"/>
    </ligand>
</feature>
<dbReference type="CDD" id="cd21157">
    <property type="entry name" value="PUA_G5K"/>
    <property type="match status" value="1"/>
</dbReference>
<dbReference type="EMBL" id="FNBU01000004">
    <property type="protein sequence ID" value="SDF21589.1"/>
    <property type="molecule type" value="Genomic_DNA"/>
</dbReference>
<dbReference type="AlphaFoldDB" id="A0A1G7JAS9"/>
<evidence type="ECO:0000313" key="10">
    <source>
        <dbReference type="EMBL" id="SDF21589.1"/>
    </source>
</evidence>
<comment type="catalytic activity">
    <reaction evidence="8">
        <text>L-glutamate + ATP = L-glutamyl 5-phosphate + ADP</text>
        <dbReference type="Rhea" id="RHEA:14877"/>
        <dbReference type="ChEBI" id="CHEBI:29985"/>
        <dbReference type="ChEBI" id="CHEBI:30616"/>
        <dbReference type="ChEBI" id="CHEBI:58274"/>
        <dbReference type="ChEBI" id="CHEBI:456216"/>
        <dbReference type="EC" id="2.7.2.11"/>
    </reaction>
</comment>
<keyword evidence="1 8" id="KW-0963">Cytoplasm</keyword>
<comment type="similarity">
    <text evidence="8">Belongs to the glutamate 5-kinase family.</text>
</comment>
<dbReference type="RefSeq" id="WP_093688384.1">
    <property type="nucleotide sequence ID" value="NZ_FNBU01000004.1"/>
</dbReference>
<dbReference type="PROSITE" id="PS00902">
    <property type="entry name" value="GLUTAMATE_5_KINASE"/>
    <property type="match status" value="1"/>
</dbReference>
<dbReference type="GO" id="GO:0003723">
    <property type="term" value="F:RNA binding"/>
    <property type="evidence" value="ECO:0007669"/>
    <property type="project" value="InterPro"/>
</dbReference>
<evidence type="ECO:0000259" key="9">
    <source>
        <dbReference type="SMART" id="SM00359"/>
    </source>
</evidence>
<dbReference type="HAMAP" id="MF_00456">
    <property type="entry name" value="ProB"/>
    <property type="match status" value="1"/>
</dbReference>
<keyword evidence="3 8" id="KW-0641">Proline biosynthesis</keyword>
<keyword evidence="4 8" id="KW-0808">Transferase</keyword>
<dbReference type="GO" id="GO:0005524">
    <property type="term" value="F:ATP binding"/>
    <property type="evidence" value="ECO:0007669"/>
    <property type="project" value="UniProtKB-KW"/>
</dbReference>
<dbReference type="InterPro" id="IPR005715">
    <property type="entry name" value="Glu_5kinase/COase_Synthase"/>
</dbReference>
<dbReference type="FunFam" id="2.30.130.10:FF:000007">
    <property type="entry name" value="Glutamate 5-kinase"/>
    <property type="match status" value="1"/>
</dbReference>
<dbReference type="GO" id="GO:0004349">
    <property type="term" value="F:glutamate 5-kinase activity"/>
    <property type="evidence" value="ECO:0007669"/>
    <property type="project" value="UniProtKB-UniRule"/>
</dbReference>
<feature type="binding site" evidence="8">
    <location>
        <position position="56"/>
    </location>
    <ligand>
        <name>substrate</name>
    </ligand>
</feature>
<gene>
    <name evidence="8" type="primary">proB</name>
    <name evidence="10" type="ORF">SAMN05660235_00835</name>
</gene>
<dbReference type="InterPro" id="IPR019797">
    <property type="entry name" value="Glutamate_5-kinase_CS"/>
</dbReference>
<dbReference type="GO" id="GO:0055129">
    <property type="term" value="P:L-proline biosynthetic process"/>
    <property type="evidence" value="ECO:0007669"/>
    <property type="project" value="UniProtKB-UniRule"/>
</dbReference>
<dbReference type="Pfam" id="PF01472">
    <property type="entry name" value="PUA"/>
    <property type="match status" value="1"/>
</dbReference>
<dbReference type="PRINTS" id="PR00474">
    <property type="entry name" value="GLU5KINASE"/>
</dbReference>
<evidence type="ECO:0000256" key="2">
    <source>
        <dbReference type="ARBA" id="ARBA00022605"/>
    </source>
</evidence>
<dbReference type="SUPFAM" id="SSF88697">
    <property type="entry name" value="PUA domain-like"/>
    <property type="match status" value="1"/>
</dbReference>
<dbReference type="UniPathway" id="UPA00098">
    <property type="reaction ID" value="UER00359"/>
</dbReference>
<dbReference type="InterPro" id="IPR001057">
    <property type="entry name" value="Glu/AcGlu_kinase"/>
</dbReference>
<keyword evidence="7 8" id="KW-0067">ATP-binding</keyword>
<dbReference type="FunFam" id="3.40.1160.10:FF:000018">
    <property type="entry name" value="Glutamate 5-kinase"/>
    <property type="match status" value="1"/>
</dbReference>
<dbReference type="PANTHER" id="PTHR43654:SF1">
    <property type="entry name" value="ISOPENTENYL PHOSPHATE KINASE"/>
    <property type="match status" value="1"/>
</dbReference>
<accession>A0A1G7JAS9</accession>
<keyword evidence="5 8" id="KW-0547">Nucleotide-binding</keyword>
<keyword evidence="6 8" id="KW-0418">Kinase</keyword>
<dbReference type="CDD" id="cd04242">
    <property type="entry name" value="AAK_G5K_ProB"/>
    <property type="match status" value="1"/>
</dbReference>
<dbReference type="NCBIfam" id="TIGR01027">
    <property type="entry name" value="proB"/>
    <property type="match status" value="1"/>
</dbReference>
<feature type="binding site" evidence="8">
    <location>
        <position position="155"/>
    </location>
    <ligand>
        <name>substrate</name>
    </ligand>
</feature>
<dbReference type="InterPro" id="IPR036393">
    <property type="entry name" value="AceGlu_kinase-like_sf"/>
</dbReference>
<comment type="function">
    <text evidence="8">Catalyzes the transfer of a phosphate group to glutamate to form L-glutamate 5-phosphate.</text>
</comment>
<organism evidence="10 11">
    <name type="scientific">Sporolituus thermophilus DSM 23256</name>
    <dbReference type="NCBI Taxonomy" id="1123285"/>
    <lineage>
        <taxon>Bacteria</taxon>
        <taxon>Bacillati</taxon>
        <taxon>Bacillota</taxon>
        <taxon>Negativicutes</taxon>
        <taxon>Selenomonadales</taxon>
        <taxon>Sporomusaceae</taxon>
        <taxon>Sporolituus</taxon>
    </lineage>
</organism>
<dbReference type="Pfam" id="PF00696">
    <property type="entry name" value="AA_kinase"/>
    <property type="match status" value="1"/>
</dbReference>
<evidence type="ECO:0000256" key="6">
    <source>
        <dbReference type="ARBA" id="ARBA00022777"/>
    </source>
</evidence>
<evidence type="ECO:0000256" key="4">
    <source>
        <dbReference type="ARBA" id="ARBA00022679"/>
    </source>
</evidence>
<dbReference type="InterPro" id="IPR015947">
    <property type="entry name" value="PUA-like_sf"/>
</dbReference>
<dbReference type="SUPFAM" id="SSF53633">
    <property type="entry name" value="Carbamate kinase-like"/>
    <property type="match status" value="1"/>
</dbReference>
<dbReference type="PROSITE" id="PS50890">
    <property type="entry name" value="PUA"/>
    <property type="match status" value="1"/>
</dbReference>
<keyword evidence="2 8" id="KW-0028">Amino-acid biosynthesis</keyword>
<evidence type="ECO:0000256" key="8">
    <source>
        <dbReference type="HAMAP-Rule" id="MF_00456"/>
    </source>
</evidence>
<evidence type="ECO:0000256" key="5">
    <source>
        <dbReference type="ARBA" id="ARBA00022741"/>
    </source>
</evidence>
<evidence type="ECO:0000256" key="7">
    <source>
        <dbReference type="ARBA" id="ARBA00022840"/>
    </source>
</evidence>
<feature type="binding site" evidence="8">
    <location>
        <begin position="217"/>
        <end position="223"/>
    </location>
    <ligand>
        <name>ATP</name>
        <dbReference type="ChEBI" id="CHEBI:30616"/>
    </ligand>
</feature>
<dbReference type="GO" id="GO:0005829">
    <property type="term" value="C:cytosol"/>
    <property type="evidence" value="ECO:0007669"/>
    <property type="project" value="TreeGrafter"/>
</dbReference>
<dbReference type="STRING" id="1123285.SAMN05660235_00835"/>
<dbReference type="InterPro" id="IPR001048">
    <property type="entry name" value="Asp/Glu/Uridylate_kinase"/>
</dbReference>
<dbReference type="Gene3D" id="2.30.130.10">
    <property type="entry name" value="PUA domain"/>
    <property type="match status" value="1"/>
</dbReference>
<evidence type="ECO:0000313" key="11">
    <source>
        <dbReference type="Proteomes" id="UP000243333"/>
    </source>
</evidence>
<feature type="binding site" evidence="8">
    <location>
        <position position="143"/>
    </location>
    <ligand>
        <name>substrate</name>
    </ligand>
</feature>
<dbReference type="SMART" id="SM00359">
    <property type="entry name" value="PUA"/>
    <property type="match status" value="1"/>
</dbReference>
<comment type="subcellular location">
    <subcellularLocation>
        <location evidence="8">Cytoplasm</location>
    </subcellularLocation>
</comment>
<dbReference type="PANTHER" id="PTHR43654">
    <property type="entry name" value="GLUTAMATE 5-KINASE"/>
    <property type="match status" value="1"/>
</dbReference>
<dbReference type="Gene3D" id="3.40.1160.10">
    <property type="entry name" value="Acetylglutamate kinase-like"/>
    <property type="match status" value="2"/>
</dbReference>
<dbReference type="Proteomes" id="UP000243333">
    <property type="component" value="Unassembled WGS sequence"/>
</dbReference>
<reference evidence="11" key="1">
    <citation type="submission" date="2016-10" db="EMBL/GenBank/DDBJ databases">
        <authorList>
            <person name="Varghese N."/>
            <person name="Submissions S."/>
        </authorList>
    </citation>
    <scope>NUCLEOTIDE SEQUENCE [LARGE SCALE GENOMIC DNA]</scope>
    <source>
        <strain evidence="11">DSM 23256</strain>
    </source>
</reference>
<sequence length="379" mass="40429">MLTRNSLAAARRIVVKVGTSTLTHSTGKLNLLRIERLVRELSDLANQGKQIILVTSGAVGAGMDRLGLKEKPKTIPEKQAAAAVGQGILMHTYEKLFGEYGQTVAQVLLTREDSVNRKRYANSRNTLLTLLNMGVIPIINENDAVAIDELKIGDNDTLSAMVASIVDADVLIILSDVEGVYTANPQTNPDAALIGEIREITPDVEALAGGPGTVRGTGGMYTKIQAAKIAMSSGVMMVIASGSRDGVVREVLSGAEIGTLFVPKESRLQIRKRWLAFGARIHGAITVDEGCEQALLKGSSVLAAGIRAVEGDFEQGNTVRVLSITGREIARGITNYSAEDTRKIMGAHTNEIAGILGYKLYDEVIHRDNMVLLVGGGKT</sequence>
<dbReference type="InterPro" id="IPR041739">
    <property type="entry name" value="G5K_ProB"/>
</dbReference>
<protein>
    <recommendedName>
        <fullName evidence="8">Glutamate 5-kinase</fullName>
        <ecNumber evidence="8">2.7.2.11</ecNumber>
    </recommendedName>
    <alternativeName>
        <fullName evidence="8">Gamma-glutamyl kinase</fullName>
        <shortName evidence="8">GK</shortName>
    </alternativeName>
</protein>
<name>A0A1G7JAS9_9FIRM</name>
<evidence type="ECO:0000256" key="1">
    <source>
        <dbReference type="ARBA" id="ARBA00022490"/>
    </source>
</evidence>
<dbReference type="EC" id="2.7.2.11" evidence="8"/>
<feature type="binding site" evidence="8">
    <location>
        <position position="16"/>
    </location>
    <ligand>
        <name>ATP</name>
        <dbReference type="ChEBI" id="CHEBI:30616"/>
    </ligand>
</feature>
<evidence type="ECO:0000256" key="3">
    <source>
        <dbReference type="ARBA" id="ARBA00022650"/>
    </source>
</evidence>
<dbReference type="InterPro" id="IPR011529">
    <property type="entry name" value="Glu_5kinase"/>
</dbReference>